<accession>A0A3D9HLL6</accession>
<keyword evidence="4" id="KW-1185">Reference proteome</keyword>
<dbReference type="InterPro" id="IPR014166">
    <property type="entry name" value="Tol-Pal_acyl-CoA_thioesterase"/>
</dbReference>
<comment type="caution">
    <text evidence="3">The sequence shown here is derived from an EMBL/GenBank/DDBJ whole genome shotgun (WGS) entry which is preliminary data.</text>
</comment>
<dbReference type="InterPro" id="IPR008272">
    <property type="entry name" value="HB-CoA_thioesterase_AS"/>
</dbReference>
<dbReference type="PIRSF" id="PIRSF003230">
    <property type="entry name" value="YbgC"/>
    <property type="match status" value="1"/>
</dbReference>
<protein>
    <submittedName>
        <fullName evidence="3">Acyl-CoA thioester hydrolase</fullName>
    </submittedName>
</protein>
<dbReference type="Proteomes" id="UP000256845">
    <property type="component" value="Unassembled WGS sequence"/>
</dbReference>
<evidence type="ECO:0000313" key="4">
    <source>
        <dbReference type="Proteomes" id="UP000256845"/>
    </source>
</evidence>
<dbReference type="OrthoDB" id="9808429at2"/>
<dbReference type="Gene3D" id="3.10.129.10">
    <property type="entry name" value="Hotdog Thioesterase"/>
    <property type="match status" value="1"/>
</dbReference>
<name>A0A3D9HLL6_9PROT</name>
<dbReference type="RefSeq" id="WP_115937036.1">
    <property type="nucleotide sequence ID" value="NZ_QRDW01000005.1"/>
</dbReference>
<gene>
    <name evidence="3" type="ORF">DFP90_105158</name>
</gene>
<dbReference type="CDD" id="cd00586">
    <property type="entry name" value="4HBT"/>
    <property type="match status" value="1"/>
</dbReference>
<dbReference type="FunFam" id="3.10.129.10:FF:000004">
    <property type="entry name" value="Tol-pal system-associated acyl-CoA thioesterase"/>
    <property type="match status" value="1"/>
</dbReference>
<dbReference type="GO" id="GO:0047617">
    <property type="term" value="F:fatty acyl-CoA hydrolase activity"/>
    <property type="evidence" value="ECO:0007669"/>
    <property type="project" value="TreeGrafter"/>
</dbReference>
<keyword evidence="2 3" id="KW-0378">Hydrolase</keyword>
<dbReference type="EMBL" id="QRDW01000005">
    <property type="protein sequence ID" value="RED49786.1"/>
    <property type="molecule type" value="Genomic_DNA"/>
</dbReference>
<evidence type="ECO:0000256" key="1">
    <source>
        <dbReference type="ARBA" id="ARBA00005953"/>
    </source>
</evidence>
<dbReference type="NCBIfam" id="TIGR00051">
    <property type="entry name" value="YbgC/FadM family acyl-CoA thioesterase"/>
    <property type="match status" value="1"/>
</dbReference>
<evidence type="ECO:0000256" key="2">
    <source>
        <dbReference type="ARBA" id="ARBA00022801"/>
    </source>
</evidence>
<dbReference type="AlphaFoldDB" id="A0A3D9HLL6"/>
<dbReference type="PANTHER" id="PTHR31793:SF37">
    <property type="entry name" value="ACYL-COA THIOESTER HYDROLASE YBGC"/>
    <property type="match status" value="1"/>
</dbReference>
<dbReference type="PROSITE" id="PS01328">
    <property type="entry name" value="4HBCOA_THIOESTERASE"/>
    <property type="match status" value="1"/>
</dbReference>
<dbReference type="InterPro" id="IPR050563">
    <property type="entry name" value="4-hydroxybenzoyl-CoA_TE"/>
</dbReference>
<sequence length="143" mass="16174">MTDHRPPHVLPVRVYFEDTDAGGVVYHANYLNYAERARTEMMRLGSYDHARMVRELNHVFVVRRCDMDFRAPAVLDDLIQVETMMTGLKGASMALRQDITRDGQLLVGINITLACVNMETMRPARFPAEVMAALKEFEGAEAA</sequence>
<dbReference type="InterPro" id="IPR029069">
    <property type="entry name" value="HotDog_dom_sf"/>
</dbReference>
<dbReference type="InterPro" id="IPR006684">
    <property type="entry name" value="YbgC/YbaW"/>
</dbReference>
<evidence type="ECO:0000313" key="3">
    <source>
        <dbReference type="EMBL" id="RED49786.1"/>
    </source>
</evidence>
<dbReference type="Pfam" id="PF13279">
    <property type="entry name" value="4HBT_2"/>
    <property type="match status" value="1"/>
</dbReference>
<proteinExistence type="inferred from homology"/>
<organism evidence="3 4">
    <name type="scientific">Aestuariispira insulae</name>
    <dbReference type="NCBI Taxonomy" id="1461337"/>
    <lineage>
        <taxon>Bacteria</taxon>
        <taxon>Pseudomonadati</taxon>
        <taxon>Pseudomonadota</taxon>
        <taxon>Alphaproteobacteria</taxon>
        <taxon>Rhodospirillales</taxon>
        <taxon>Kiloniellaceae</taxon>
        <taxon>Aestuariispira</taxon>
    </lineage>
</organism>
<dbReference type="PANTHER" id="PTHR31793">
    <property type="entry name" value="4-HYDROXYBENZOYL-COA THIOESTERASE FAMILY MEMBER"/>
    <property type="match status" value="1"/>
</dbReference>
<dbReference type="NCBIfam" id="TIGR02799">
    <property type="entry name" value="thio_ybgC"/>
    <property type="match status" value="1"/>
</dbReference>
<reference evidence="3 4" key="1">
    <citation type="submission" date="2018-07" db="EMBL/GenBank/DDBJ databases">
        <title>Genomic Encyclopedia of Type Strains, Phase III (KMG-III): the genomes of soil and plant-associated and newly described type strains.</title>
        <authorList>
            <person name="Whitman W."/>
        </authorList>
    </citation>
    <scope>NUCLEOTIDE SEQUENCE [LARGE SCALE GENOMIC DNA]</scope>
    <source>
        <strain evidence="3 4">CECT 8488</strain>
    </source>
</reference>
<comment type="similarity">
    <text evidence="1">Belongs to the 4-hydroxybenzoyl-CoA thioesterase family.</text>
</comment>
<dbReference type="SUPFAM" id="SSF54637">
    <property type="entry name" value="Thioesterase/thiol ester dehydrase-isomerase"/>
    <property type="match status" value="1"/>
</dbReference>